<feature type="compositionally biased region" description="Basic and acidic residues" evidence="1">
    <location>
        <begin position="88"/>
        <end position="101"/>
    </location>
</feature>
<evidence type="ECO:0000256" key="1">
    <source>
        <dbReference type="SAM" id="MobiDB-lite"/>
    </source>
</evidence>
<dbReference type="Proteomes" id="UP001204151">
    <property type="component" value="Unassembled WGS sequence"/>
</dbReference>
<reference evidence="2 3" key="1">
    <citation type="submission" date="2022-08" db="EMBL/GenBank/DDBJ databases">
        <title>Reclassification of Massilia species as members of the genera Telluria, Duganella, Pseudoduganella, Mokoshia gen. nov. and Zemynaea gen. nov. using orthogonal and non-orthogonal genome-based approaches.</title>
        <authorList>
            <person name="Bowman J.P."/>
        </authorList>
    </citation>
    <scope>NUCLEOTIDE SEQUENCE [LARGE SCALE GENOMIC DNA]</scope>
    <source>
        <strain evidence="2 3">JCM 31316</strain>
    </source>
</reference>
<gene>
    <name evidence="2" type="ORF">NX784_10595</name>
</gene>
<evidence type="ECO:0000313" key="2">
    <source>
        <dbReference type="EMBL" id="MCS0582039.1"/>
    </source>
</evidence>
<evidence type="ECO:0000313" key="3">
    <source>
        <dbReference type="Proteomes" id="UP001204151"/>
    </source>
</evidence>
<feature type="region of interest" description="Disordered" evidence="1">
    <location>
        <begin position="84"/>
        <end position="104"/>
    </location>
</feature>
<protein>
    <submittedName>
        <fullName evidence="2">Uncharacterized protein</fullName>
    </submittedName>
</protein>
<dbReference type="RefSeq" id="WP_258816610.1">
    <property type="nucleotide sequence ID" value="NZ_JANUGW010000006.1"/>
</dbReference>
<proteinExistence type="predicted"/>
<comment type="caution">
    <text evidence="2">The sequence shown here is derived from an EMBL/GenBank/DDBJ whole genome shotgun (WGS) entry which is preliminary data.</text>
</comment>
<name>A0ABT1ZQ73_9BURK</name>
<organism evidence="2 3">
    <name type="scientific">Massilia pinisoli</name>
    <dbReference type="NCBI Taxonomy" id="1772194"/>
    <lineage>
        <taxon>Bacteria</taxon>
        <taxon>Pseudomonadati</taxon>
        <taxon>Pseudomonadota</taxon>
        <taxon>Betaproteobacteria</taxon>
        <taxon>Burkholderiales</taxon>
        <taxon>Oxalobacteraceae</taxon>
        <taxon>Telluria group</taxon>
        <taxon>Massilia</taxon>
    </lineage>
</organism>
<sequence length="123" mass="13610">MKQPSDLFTPDMFGAVFAETPPLANQSKSSSNVDRLRWWDAPARAEMRADPVWKGVYEHLKTAVAAGRFVGSEVRSTRLAVRLPARSASEDSQEHGERSDLLGKSIPNRLSAEFVMFEKGTCA</sequence>
<dbReference type="EMBL" id="JANUGW010000006">
    <property type="protein sequence ID" value="MCS0582039.1"/>
    <property type="molecule type" value="Genomic_DNA"/>
</dbReference>
<keyword evidence="3" id="KW-1185">Reference proteome</keyword>
<accession>A0ABT1ZQ73</accession>